<protein>
    <submittedName>
        <fullName evidence="1">Haloacid dehalogenase-type hydrolase</fullName>
    </submittedName>
</protein>
<dbReference type="EMBL" id="AMCI01000182">
    <property type="protein sequence ID" value="EJX10447.1"/>
    <property type="molecule type" value="Genomic_DNA"/>
</dbReference>
<sequence length="137" mass="16018">MKSKGIKNLLIDLGGVLVNLDRQRCMDNFKQLGFTEVEKRLDIQQLDGILLQHEKGLVSSAEFREEMRKMIGKPVSDEQIDAAWNSLLVEIPSYKLDLLLELRSKYVVYLLSNTNEIHWNYACKNLFPYRTFRVVRL</sequence>
<organism evidence="1">
    <name type="scientific">gut metagenome</name>
    <dbReference type="NCBI Taxonomy" id="749906"/>
    <lineage>
        <taxon>unclassified sequences</taxon>
        <taxon>metagenomes</taxon>
        <taxon>organismal metagenomes</taxon>
    </lineage>
</organism>
<dbReference type="PANTHER" id="PTHR43611:SF3">
    <property type="entry name" value="FLAVIN MONONUCLEOTIDE HYDROLASE 1, CHLOROPLATIC"/>
    <property type="match status" value="1"/>
</dbReference>
<dbReference type="SUPFAM" id="SSF56784">
    <property type="entry name" value="HAD-like"/>
    <property type="match status" value="1"/>
</dbReference>
<dbReference type="InterPro" id="IPR036412">
    <property type="entry name" value="HAD-like_sf"/>
</dbReference>
<dbReference type="GO" id="GO:0016787">
    <property type="term" value="F:hydrolase activity"/>
    <property type="evidence" value="ECO:0007669"/>
    <property type="project" value="UniProtKB-KW"/>
</dbReference>
<name>J9GQ61_9ZZZZ</name>
<feature type="non-terminal residue" evidence="1">
    <location>
        <position position="137"/>
    </location>
</feature>
<dbReference type="PANTHER" id="PTHR43611">
    <property type="entry name" value="ALPHA-D-GLUCOSE 1-PHOSPHATE PHOSPHATASE"/>
    <property type="match status" value="1"/>
</dbReference>
<accession>J9GQ61</accession>
<dbReference type="AlphaFoldDB" id="J9GQ61"/>
<evidence type="ECO:0000313" key="1">
    <source>
        <dbReference type="EMBL" id="EJX10447.1"/>
    </source>
</evidence>
<proteinExistence type="predicted"/>
<dbReference type="InterPro" id="IPR023198">
    <property type="entry name" value="PGP-like_dom2"/>
</dbReference>
<keyword evidence="1" id="KW-0378">Hydrolase</keyword>
<comment type="caution">
    <text evidence="1">The sequence shown here is derived from an EMBL/GenBank/DDBJ whole genome shotgun (WGS) entry which is preliminary data.</text>
</comment>
<reference evidence="1" key="1">
    <citation type="journal article" date="2012" name="PLoS ONE">
        <title>Gene sets for utilization of primary and secondary nutrition supplies in the distal gut of endangered iberian lynx.</title>
        <authorList>
            <person name="Alcaide M."/>
            <person name="Messina E."/>
            <person name="Richter M."/>
            <person name="Bargiela R."/>
            <person name="Peplies J."/>
            <person name="Huws S.A."/>
            <person name="Newbold C.J."/>
            <person name="Golyshin P.N."/>
            <person name="Simon M.A."/>
            <person name="Lopez G."/>
            <person name="Yakimov M.M."/>
            <person name="Ferrer M."/>
        </authorList>
    </citation>
    <scope>NUCLEOTIDE SEQUENCE</scope>
</reference>
<gene>
    <name evidence="1" type="ORF">EVA_01241</name>
</gene>
<dbReference type="Gene3D" id="1.10.150.240">
    <property type="entry name" value="Putative phosphatase, domain 2"/>
    <property type="match status" value="1"/>
</dbReference>